<feature type="transmembrane region" description="Helical" evidence="8">
    <location>
        <begin position="6"/>
        <end position="25"/>
    </location>
</feature>
<organism evidence="10 11">
    <name type="scientific">Echinicola jeungdonensis</name>
    <dbReference type="NCBI Taxonomy" id="709343"/>
    <lineage>
        <taxon>Bacteria</taxon>
        <taxon>Pseudomonadati</taxon>
        <taxon>Bacteroidota</taxon>
        <taxon>Cytophagia</taxon>
        <taxon>Cytophagales</taxon>
        <taxon>Cyclobacteriaceae</taxon>
        <taxon>Echinicola</taxon>
    </lineage>
</organism>
<keyword evidence="5 8" id="KW-1133">Transmembrane helix</keyword>
<evidence type="ECO:0000256" key="6">
    <source>
        <dbReference type="ARBA" id="ARBA00023136"/>
    </source>
</evidence>
<dbReference type="EMBL" id="JBHMEW010000061">
    <property type="protein sequence ID" value="MFB9212498.1"/>
    <property type="molecule type" value="Genomic_DNA"/>
</dbReference>
<dbReference type="Pfam" id="PF18916">
    <property type="entry name" value="Lycopene_cyc"/>
    <property type="match status" value="2"/>
</dbReference>
<dbReference type="Proteomes" id="UP001589654">
    <property type="component" value="Unassembled WGS sequence"/>
</dbReference>
<dbReference type="NCBIfam" id="TIGR03462">
    <property type="entry name" value="CarR_dom_SF"/>
    <property type="match status" value="2"/>
</dbReference>
<feature type="transmembrane region" description="Helical" evidence="8">
    <location>
        <begin position="85"/>
        <end position="105"/>
    </location>
</feature>
<keyword evidence="6 8" id="KW-0472">Membrane</keyword>
<dbReference type="RefSeq" id="WP_353959626.1">
    <property type="nucleotide sequence ID" value="NZ_JAUFQT010000001.1"/>
</dbReference>
<reference evidence="10 11" key="1">
    <citation type="submission" date="2024-09" db="EMBL/GenBank/DDBJ databases">
        <authorList>
            <person name="Sun Q."/>
            <person name="Mori K."/>
        </authorList>
    </citation>
    <scope>NUCLEOTIDE SEQUENCE [LARGE SCALE GENOMIC DNA]</scope>
    <source>
        <strain evidence="10 11">CECT 7682</strain>
    </source>
</reference>
<feature type="domain" description="Lycopene cyclase" evidence="9">
    <location>
        <begin position="9"/>
        <end position="101"/>
    </location>
</feature>
<evidence type="ECO:0000256" key="3">
    <source>
        <dbReference type="ARBA" id="ARBA00022692"/>
    </source>
</evidence>
<comment type="caution">
    <text evidence="10">The sequence shown here is derived from an EMBL/GenBank/DDBJ whole genome shotgun (WGS) entry which is preliminary data.</text>
</comment>
<evidence type="ECO:0000256" key="2">
    <source>
        <dbReference type="ARBA" id="ARBA00004829"/>
    </source>
</evidence>
<proteinExistence type="predicted"/>
<protein>
    <submittedName>
        <fullName evidence="10">Lycopene cyclase domain-containing protein</fullName>
    </submittedName>
</protein>
<feature type="transmembrane region" description="Helical" evidence="8">
    <location>
        <begin position="163"/>
        <end position="186"/>
    </location>
</feature>
<evidence type="ECO:0000259" key="9">
    <source>
        <dbReference type="Pfam" id="PF18916"/>
    </source>
</evidence>
<feature type="transmembrane region" description="Helical" evidence="8">
    <location>
        <begin position="37"/>
        <end position="54"/>
    </location>
</feature>
<evidence type="ECO:0000256" key="4">
    <source>
        <dbReference type="ARBA" id="ARBA00022746"/>
    </source>
</evidence>
<feature type="domain" description="Lycopene cyclase" evidence="9">
    <location>
        <begin position="134"/>
        <end position="227"/>
    </location>
</feature>
<evidence type="ECO:0000256" key="1">
    <source>
        <dbReference type="ARBA" id="ARBA00004141"/>
    </source>
</evidence>
<keyword evidence="4" id="KW-0125">Carotenoid biosynthesis</keyword>
<evidence type="ECO:0000256" key="5">
    <source>
        <dbReference type="ARBA" id="ARBA00022989"/>
    </source>
</evidence>
<dbReference type="InterPro" id="IPR017825">
    <property type="entry name" value="Lycopene_cyclase_dom"/>
</dbReference>
<evidence type="ECO:0000313" key="11">
    <source>
        <dbReference type="Proteomes" id="UP001589654"/>
    </source>
</evidence>
<keyword evidence="11" id="KW-1185">Reference proteome</keyword>
<gene>
    <name evidence="10" type="ORF">ACFFUR_11835</name>
</gene>
<name>A0ABV5J6P6_9BACT</name>
<sequence length="241" mass="29124">MNKVKMDQYYYLLLILLTLMFPLAWSFESKIQYYKKWFALFPAIFITTFFFIGWDQWFTYLEVWSFNEQYLIGKQWGNLPLEECLFFVVIPFSTLFIYEVMRYYWPRDPFRNWVKEITWTLALLLIVIAVFNWDKLYTRVNFLTCAIILMGHYLMFKKKHLGLFFVFYLIHLIPFLLVNGALTGAFSVEPVVIYNPKEVLGIRVFTIPIEDFVYSMGLMLMNISFYEGIKTWKLFPIRLVK</sequence>
<feature type="transmembrane region" description="Helical" evidence="8">
    <location>
        <begin position="117"/>
        <end position="133"/>
    </location>
</feature>
<evidence type="ECO:0000256" key="7">
    <source>
        <dbReference type="ARBA" id="ARBA00023235"/>
    </source>
</evidence>
<keyword evidence="3 8" id="KW-0812">Transmembrane</keyword>
<comment type="subcellular location">
    <subcellularLocation>
        <location evidence="1">Membrane</location>
        <topology evidence="1">Multi-pass membrane protein</topology>
    </subcellularLocation>
</comment>
<evidence type="ECO:0000313" key="10">
    <source>
        <dbReference type="EMBL" id="MFB9212498.1"/>
    </source>
</evidence>
<evidence type="ECO:0000256" key="8">
    <source>
        <dbReference type="SAM" id="Phobius"/>
    </source>
</evidence>
<feature type="transmembrane region" description="Helical" evidence="8">
    <location>
        <begin position="212"/>
        <end position="229"/>
    </location>
</feature>
<accession>A0ABV5J6P6</accession>
<comment type="pathway">
    <text evidence="2">Carotenoid biosynthesis.</text>
</comment>
<keyword evidence="7" id="KW-0413">Isomerase</keyword>